<proteinExistence type="predicted"/>
<reference evidence="3" key="2">
    <citation type="submission" date="2025-08" db="UniProtKB">
        <authorList>
            <consortium name="RefSeq"/>
        </authorList>
    </citation>
    <scope>IDENTIFICATION</scope>
</reference>
<keyword evidence="2" id="KW-1185">Reference proteome</keyword>
<dbReference type="RefSeq" id="XP_015072471.1">
    <property type="nucleotide sequence ID" value="XM_015216985.1"/>
</dbReference>
<sequence length="157" mass="17543">MNPPSFTGSYTTKDPENFIEELKKVFDVIHIIDDERVKLSARNRKMWLGLGFISGRRAEIRMHHIRGSVAQGGTKRPACPKCSRSYSGVFCEGSNCCVKYDQTGHFRRECPKNKQGSGRMGNRDQSSSAAPLDRVAPRGVISGTSRGTNLLYALNYR</sequence>
<name>A0ABM1GKS9_SOLPN</name>
<evidence type="ECO:0000256" key="1">
    <source>
        <dbReference type="SAM" id="MobiDB-lite"/>
    </source>
</evidence>
<accession>A0ABM1GKS9</accession>
<protein>
    <submittedName>
        <fullName evidence="3">Uncharacterized protein LOC107016548</fullName>
    </submittedName>
</protein>
<gene>
    <name evidence="3" type="primary">LOC107016548</name>
</gene>
<dbReference type="Proteomes" id="UP000694930">
    <property type="component" value="Chromosome 4"/>
</dbReference>
<organism evidence="2 3">
    <name type="scientific">Solanum pennellii</name>
    <name type="common">Tomato</name>
    <name type="synonym">Lycopersicon pennellii</name>
    <dbReference type="NCBI Taxonomy" id="28526"/>
    <lineage>
        <taxon>Eukaryota</taxon>
        <taxon>Viridiplantae</taxon>
        <taxon>Streptophyta</taxon>
        <taxon>Embryophyta</taxon>
        <taxon>Tracheophyta</taxon>
        <taxon>Spermatophyta</taxon>
        <taxon>Magnoliopsida</taxon>
        <taxon>eudicotyledons</taxon>
        <taxon>Gunneridae</taxon>
        <taxon>Pentapetalae</taxon>
        <taxon>asterids</taxon>
        <taxon>lamiids</taxon>
        <taxon>Solanales</taxon>
        <taxon>Solanaceae</taxon>
        <taxon>Solanoideae</taxon>
        <taxon>Solaneae</taxon>
        <taxon>Solanum</taxon>
        <taxon>Solanum subgen. Lycopersicon</taxon>
    </lineage>
</organism>
<dbReference type="GeneID" id="107016548"/>
<feature type="region of interest" description="Disordered" evidence="1">
    <location>
        <begin position="109"/>
        <end position="141"/>
    </location>
</feature>
<reference evidence="2" key="1">
    <citation type="journal article" date="2014" name="Nat. Genet.">
        <title>The genome of the stress-tolerant wild tomato species Solanum pennellii.</title>
        <authorList>
            <person name="Bolger A."/>
            <person name="Scossa F."/>
            <person name="Bolger M.E."/>
            <person name="Lanz C."/>
            <person name="Maumus F."/>
            <person name="Tohge T."/>
            <person name="Quesneville H."/>
            <person name="Alseekh S."/>
            <person name="Sorensen I."/>
            <person name="Lichtenstein G."/>
            <person name="Fich E.A."/>
            <person name="Conte M."/>
            <person name="Keller H."/>
            <person name="Schneeberger K."/>
            <person name="Schwacke R."/>
            <person name="Ofner I."/>
            <person name="Vrebalov J."/>
            <person name="Xu Y."/>
            <person name="Osorio S."/>
            <person name="Aflitos S.A."/>
            <person name="Schijlen E."/>
            <person name="Jimenez-Gomez J.M."/>
            <person name="Ryngajllo M."/>
            <person name="Kimura S."/>
            <person name="Kumar R."/>
            <person name="Koenig D."/>
            <person name="Headland L.R."/>
            <person name="Maloof J.N."/>
            <person name="Sinha N."/>
            <person name="van Ham R.C."/>
            <person name="Lankhorst R.K."/>
            <person name="Mao L."/>
            <person name="Vogel A."/>
            <person name="Arsova B."/>
            <person name="Panstruga R."/>
            <person name="Fei Z."/>
            <person name="Rose J.K."/>
            <person name="Zamir D."/>
            <person name="Carrari F."/>
            <person name="Giovannoni J.J."/>
            <person name="Weigel D."/>
            <person name="Usadel B."/>
            <person name="Fernie A.R."/>
        </authorList>
    </citation>
    <scope>NUCLEOTIDE SEQUENCE [LARGE SCALE GENOMIC DNA]</scope>
    <source>
        <strain evidence="2">cv. LA0716</strain>
    </source>
</reference>
<evidence type="ECO:0000313" key="2">
    <source>
        <dbReference type="Proteomes" id="UP000694930"/>
    </source>
</evidence>
<evidence type="ECO:0000313" key="3">
    <source>
        <dbReference type="RefSeq" id="XP_015072471.1"/>
    </source>
</evidence>